<dbReference type="PRINTS" id="PR00598">
    <property type="entry name" value="HTHMARR"/>
</dbReference>
<dbReference type="GO" id="GO:0006950">
    <property type="term" value="P:response to stress"/>
    <property type="evidence" value="ECO:0007669"/>
    <property type="project" value="TreeGrafter"/>
</dbReference>
<dbReference type="RefSeq" id="WP_190044417.1">
    <property type="nucleotide sequence ID" value="NZ_BNBE01000004.1"/>
</dbReference>
<reference evidence="2" key="1">
    <citation type="journal article" date="2014" name="Int. J. Syst. Evol. Microbiol.">
        <title>Complete genome sequence of Corynebacterium casei LMG S-19264T (=DSM 44701T), isolated from a smear-ripened cheese.</title>
        <authorList>
            <consortium name="US DOE Joint Genome Institute (JGI-PGF)"/>
            <person name="Walter F."/>
            <person name="Albersmeier A."/>
            <person name="Kalinowski J."/>
            <person name="Ruckert C."/>
        </authorList>
    </citation>
    <scope>NUCLEOTIDE SEQUENCE</scope>
    <source>
        <strain evidence="2">JCM 4122</strain>
    </source>
</reference>
<name>A0A919BXB5_STRFL</name>
<dbReference type="GO" id="GO:0003700">
    <property type="term" value="F:DNA-binding transcription factor activity"/>
    <property type="evidence" value="ECO:0007669"/>
    <property type="project" value="InterPro"/>
</dbReference>
<sequence length="162" mass="18011">MQSPPPVADGRTSDLARYAVLLRTLNREINRTTLDFAHQHKLHATDIHALSVIMDSPADGDRPVTPSRLREELRLTSGAVTACLDRLERAGHISRVRDSADRRVVHIAYNPEARALAREYFRPLARATEAARSRFAPEELATVAAFLDALNAELAAEREAHD</sequence>
<reference evidence="2" key="2">
    <citation type="submission" date="2020-09" db="EMBL/GenBank/DDBJ databases">
        <authorList>
            <person name="Sun Q."/>
            <person name="Ohkuma M."/>
        </authorList>
    </citation>
    <scope>NUCLEOTIDE SEQUENCE</scope>
    <source>
        <strain evidence="2">JCM 4122</strain>
    </source>
</reference>
<dbReference type="Gene3D" id="1.10.10.10">
    <property type="entry name" value="Winged helix-like DNA-binding domain superfamily/Winged helix DNA-binding domain"/>
    <property type="match status" value="1"/>
</dbReference>
<dbReference type="InterPro" id="IPR036390">
    <property type="entry name" value="WH_DNA-bd_sf"/>
</dbReference>
<dbReference type="PANTHER" id="PTHR33164">
    <property type="entry name" value="TRANSCRIPTIONAL REGULATOR, MARR FAMILY"/>
    <property type="match status" value="1"/>
</dbReference>
<dbReference type="SMART" id="SM00347">
    <property type="entry name" value="HTH_MARR"/>
    <property type="match status" value="1"/>
</dbReference>
<gene>
    <name evidence="2" type="ORF">GCM10017667_70910</name>
</gene>
<evidence type="ECO:0000313" key="3">
    <source>
        <dbReference type="Proteomes" id="UP000632849"/>
    </source>
</evidence>
<evidence type="ECO:0000313" key="2">
    <source>
        <dbReference type="EMBL" id="GHG24872.1"/>
    </source>
</evidence>
<dbReference type="EMBL" id="BNBE01000004">
    <property type="protein sequence ID" value="GHG24872.1"/>
    <property type="molecule type" value="Genomic_DNA"/>
</dbReference>
<accession>A0A919BXB5</accession>
<dbReference type="Proteomes" id="UP000632849">
    <property type="component" value="Unassembled WGS sequence"/>
</dbReference>
<organism evidence="2 3">
    <name type="scientific">Streptomyces filamentosus</name>
    <name type="common">Streptomyces roseosporus</name>
    <dbReference type="NCBI Taxonomy" id="67294"/>
    <lineage>
        <taxon>Bacteria</taxon>
        <taxon>Bacillati</taxon>
        <taxon>Actinomycetota</taxon>
        <taxon>Actinomycetes</taxon>
        <taxon>Kitasatosporales</taxon>
        <taxon>Streptomycetaceae</taxon>
        <taxon>Streptomyces</taxon>
    </lineage>
</organism>
<keyword evidence="3" id="KW-1185">Reference proteome</keyword>
<dbReference type="AlphaFoldDB" id="A0A919BXB5"/>
<evidence type="ECO:0000259" key="1">
    <source>
        <dbReference type="PROSITE" id="PS50995"/>
    </source>
</evidence>
<dbReference type="InterPro" id="IPR036388">
    <property type="entry name" value="WH-like_DNA-bd_sf"/>
</dbReference>
<feature type="domain" description="HTH marR-type" evidence="1">
    <location>
        <begin position="8"/>
        <end position="152"/>
    </location>
</feature>
<dbReference type="PROSITE" id="PS50995">
    <property type="entry name" value="HTH_MARR_2"/>
    <property type="match status" value="1"/>
</dbReference>
<proteinExistence type="predicted"/>
<dbReference type="InterPro" id="IPR039422">
    <property type="entry name" value="MarR/SlyA-like"/>
</dbReference>
<protein>
    <submittedName>
        <fullName evidence="2">MarR family transcriptional regulator</fullName>
    </submittedName>
</protein>
<dbReference type="Pfam" id="PF12802">
    <property type="entry name" value="MarR_2"/>
    <property type="match status" value="1"/>
</dbReference>
<dbReference type="PANTHER" id="PTHR33164:SF106">
    <property type="entry name" value="TRANSCRIPTIONAL REGULATORY PROTEIN"/>
    <property type="match status" value="1"/>
</dbReference>
<comment type="caution">
    <text evidence="2">The sequence shown here is derived from an EMBL/GenBank/DDBJ whole genome shotgun (WGS) entry which is preliminary data.</text>
</comment>
<dbReference type="InterPro" id="IPR000835">
    <property type="entry name" value="HTH_MarR-typ"/>
</dbReference>
<dbReference type="SUPFAM" id="SSF46785">
    <property type="entry name" value="Winged helix' DNA-binding domain"/>
    <property type="match status" value="1"/>
</dbReference>